<dbReference type="KEGG" id="spsw:Sps_02960"/>
<evidence type="ECO:0000256" key="5">
    <source>
        <dbReference type="SAM" id="SignalP"/>
    </source>
</evidence>
<gene>
    <name evidence="7" type="ORF">Sps_02960</name>
</gene>
<comment type="subcellular location">
    <subcellularLocation>
        <location evidence="1">Cell outer membrane</location>
    </subcellularLocation>
</comment>
<keyword evidence="2 4" id="KW-0472">Membrane</keyword>
<dbReference type="InterPro" id="IPR050330">
    <property type="entry name" value="Bact_OuterMem_StrucFunc"/>
</dbReference>
<dbReference type="STRING" id="225848.Sps_02960"/>
<dbReference type="PANTHER" id="PTHR30329:SF21">
    <property type="entry name" value="LIPOPROTEIN YIAD-RELATED"/>
    <property type="match status" value="1"/>
</dbReference>
<keyword evidence="5" id="KW-0732">Signal</keyword>
<protein>
    <submittedName>
        <fullName evidence="7">OmpA family</fullName>
    </submittedName>
</protein>
<dbReference type="Gene3D" id="3.30.1330.60">
    <property type="entry name" value="OmpA-like domain"/>
    <property type="match status" value="1"/>
</dbReference>
<evidence type="ECO:0000313" key="7">
    <source>
        <dbReference type="EMBL" id="AQS38107.1"/>
    </source>
</evidence>
<dbReference type="GO" id="GO:0009279">
    <property type="term" value="C:cell outer membrane"/>
    <property type="evidence" value="ECO:0007669"/>
    <property type="project" value="UniProtKB-SubCell"/>
</dbReference>
<feature type="domain" description="OmpA-like" evidence="6">
    <location>
        <begin position="111"/>
        <end position="227"/>
    </location>
</feature>
<feature type="signal peptide" evidence="5">
    <location>
        <begin position="1"/>
        <end position="22"/>
    </location>
</feature>
<dbReference type="PRINTS" id="PR01021">
    <property type="entry name" value="OMPADOMAIN"/>
</dbReference>
<dbReference type="PROSITE" id="PS51257">
    <property type="entry name" value="PROKAR_LIPOPROTEIN"/>
    <property type="match status" value="1"/>
</dbReference>
<dbReference type="OrthoDB" id="5587802at2"/>
<keyword evidence="8" id="KW-1185">Reference proteome</keyword>
<accession>A0A1S6HRC8</accession>
<evidence type="ECO:0000313" key="8">
    <source>
        <dbReference type="Proteomes" id="UP000189545"/>
    </source>
</evidence>
<evidence type="ECO:0000256" key="3">
    <source>
        <dbReference type="ARBA" id="ARBA00023237"/>
    </source>
</evidence>
<feature type="chain" id="PRO_5012616607" evidence="5">
    <location>
        <begin position="23"/>
        <end position="229"/>
    </location>
</feature>
<evidence type="ECO:0000259" key="6">
    <source>
        <dbReference type="PROSITE" id="PS51123"/>
    </source>
</evidence>
<reference evidence="7 8" key="1">
    <citation type="submission" date="2016-03" db="EMBL/GenBank/DDBJ databases">
        <title>Complete genome sequence of Shewanella psychrophila WP2, a deep sea bacterium isolated from west Pacific sediment.</title>
        <authorList>
            <person name="Xu G."/>
            <person name="Jian H."/>
        </authorList>
    </citation>
    <scope>NUCLEOTIDE SEQUENCE [LARGE SCALE GENOMIC DNA]</scope>
    <source>
        <strain evidence="7 8">WP2</strain>
    </source>
</reference>
<evidence type="ECO:0000256" key="2">
    <source>
        <dbReference type="ARBA" id="ARBA00023136"/>
    </source>
</evidence>
<dbReference type="InterPro" id="IPR006665">
    <property type="entry name" value="OmpA-like"/>
</dbReference>
<dbReference type="InterPro" id="IPR006664">
    <property type="entry name" value="OMP_bac"/>
</dbReference>
<keyword evidence="3" id="KW-0998">Cell outer membrane</keyword>
<dbReference type="EMBL" id="CP014782">
    <property type="protein sequence ID" value="AQS38107.1"/>
    <property type="molecule type" value="Genomic_DNA"/>
</dbReference>
<dbReference type="Proteomes" id="UP000189545">
    <property type="component" value="Chromosome"/>
</dbReference>
<dbReference type="PANTHER" id="PTHR30329">
    <property type="entry name" value="STATOR ELEMENT OF FLAGELLAR MOTOR COMPLEX"/>
    <property type="match status" value="1"/>
</dbReference>
<evidence type="ECO:0000256" key="1">
    <source>
        <dbReference type="ARBA" id="ARBA00004442"/>
    </source>
</evidence>
<dbReference type="Pfam" id="PF00691">
    <property type="entry name" value="OmpA"/>
    <property type="match status" value="1"/>
</dbReference>
<dbReference type="RefSeq" id="WP_077753196.1">
    <property type="nucleotide sequence ID" value="NZ_CP014782.1"/>
</dbReference>
<dbReference type="SUPFAM" id="SSF103088">
    <property type="entry name" value="OmpA-like"/>
    <property type="match status" value="1"/>
</dbReference>
<dbReference type="AlphaFoldDB" id="A0A1S6HRC8"/>
<evidence type="ECO:0000256" key="4">
    <source>
        <dbReference type="PROSITE-ProRule" id="PRU00473"/>
    </source>
</evidence>
<organism evidence="7 8">
    <name type="scientific">Shewanella psychrophila</name>
    <dbReference type="NCBI Taxonomy" id="225848"/>
    <lineage>
        <taxon>Bacteria</taxon>
        <taxon>Pseudomonadati</taxon>
        <taxon>Pseudomonadota</taxon>
        <taxon>Gammaproteobacteria</taxon>
        <taxon>Alteromonadales</taxon>
        <taxon>Shewanellaceae</taxon>
        <taxon>Shewanella</taxon>
    </lineage>
</organism>
<dbReference type="CDD" id="cd07185">
    <property type="entry name" value="OmpA_C-like"/>
    <property type="match status" value="1"/>
</dbReference>
<dbReference type="PROSITE" id="PS51123">
    <property type="entry name" value="OMPA_2"/>
    <property type="match status" value="1"/>
</dbReference>
<proteinExistence type="predicted"/>
<name>A0A1S6HRC8_9GAMM</name>
<sequence length="229" mass="25155">MTRIFPTLLICFTLVSALSGCAQDVQPGAEIQAVEKVQYDLASFCSTKSHTISQDVTISDVTALANHRDGRLVIIQEVSDTEVNNRLLKLAKSQDVYSACMEYLSASGLMRVTSEKQLLARVYFDFDSDKLTSESRDILAKVAAKLANSPDMIRLEGNTDSKGSVWYNYALGLRRAVTTQDYLGKQGVNAVQLKSESLGEAKPLASNDNVEGRKANRRVDLLVSPQEDN</sequence>
<dbReference type="InterPro" id="IPR036737">
    <property type="entry name" value="OmpA-like_sf"/>
</dbReference>